<dbReference type="AlphaFoldDB" id="A0A1Y2DI07"/>
<dbReference type="GO" id="GO:0000981">
    <property type="term" value="F:DNA-binding transcription factor activity, RNA polymerase II-specific"/>
    <property type="evidence" value="ECO:0007669"/>
    <property type="project" value="InterPro"/>
</dbReference>
<keyword evidence="6" id="KW-1185">Reference proteome</keyword>
<evidence type="ECO:0000259" key="4">
    <source>
        <dbReference type="PROSITE" id="PS50048"/>
    </source>
</evidence>
<accession>A0A1Y2DI07</accession>
<name>A0A1Y2DI07_9PEZI</name>
<dbReference type="Pfam" id="PF04082">
    <property type="entry name" value="Fungal_trans"/>
    <property type="match status" value="1"/>
</dbReference>
<sequence length="607" mass="68519">MMVDLGHRNGRLTISSRSCDACRTRKVRCEMSSPVLAEAEPCKRCARLSVTCTFDIPTRTRGPRRRDERREGSNNNPGSLGFPQLGTKEASLQYSPASNSRGGPAALAAPGFSPQSSTSSTFELATKPVYPTDALCSRRLFKRILRDYIRFIYPLIPVVHRPSFRNDLDQDRDLHDDVFLGLAFALCAVVVGIMPSRFDSYHTHNPPLRFTSRLETINCCYDLLMGLRGPTYFDEINYQKFAVAYLMSIAFFQLGEQNRSRMMEVEAMQLGRLLHLHKKSEYEGLNCIEKQLRKKGFWLLFYGYVHSQLQNLRREKLNFLDPIWLSSTNIEELLPLEVDDEMIHEDSVLAPEPGTTCLTSGFIIHSKVFRAALVPALQAHRSGDIGESCQCRRAQDVSANIAHLTARLQELSYMLDNTIPPPLRQWAHTPTTESHDGDSVPTAVAPDLLENAVESQFASMRANLHVTHLWLQSIVIDQLDSAEAAASTASDYNVNAHRRKLLWRQREDICRQLLHVLHGLPESALEPNGLHLAFKVRDVAVGLLACPYDEDEMAAKRAGEYIRELTVILSRLDQSEKMNTANLQSWIDTDRIKDGTTHGGTSQNDHW</sequence>
<dbReference type="SMART" id="SM00066">
    <property type="entry name" value="GAL4"/>
    <property type="match status" value="1"/>
</dbReference>
<feature type="region of interest" description="Disordered" evidence="3">
    <location>
        <begin position="56"/>
        <end position="85"/>
    </location>
</feature>
<dbReference type="STRING" id="1141098.A0A1Y2DI07"/>
<dbReference type="GO" id="GO:0003677">
    <property type="term" value="F:DNA binding"/>
    <property type="evidence" value="ECO:0007669"/>
    <property type="project" value="InterPro"/>
</dbReference>
<dbReference type="PROSITE" id="PS50048">
    <property type="entry name" value="ZN2_CY6_FUNGAL_2"/>
    <property type="match status" value="1"/>
</dbReference>
<keyword evidence="1" id="KW-0479">Metal-binding</keyword>
<dbReference type="InterPro" id="IPR001138">
    <property type="entry name" value="Zn2Cys6_DnaBD"/>
</dbReference>
<gene>
    <name evidence="5" type="ORF">BCR38DRAFT_70978</name>
</gene>
<comment type="caution">
    <text evidence="5">The sequence shown here is derived from an EMBL/GenBank/DDBJ whole genome shotgun (WGS) entry which is preliminary data.</text>
</comment>
<organism evidence="5 6">
    <name type="scientific">Pseudomassariella vexata</name>
    <dbReference type="NCBI Taxonomy" id="1141098"/>
    <lineage>
        <taxon>Eukaryota</taxon>
        <taxon>Fungi</taxon>
        <taxon>Dikarya</taxon>
        <taxon>Ascomycota</taxon>
        <taxon>Pezizomycotina</taxon>
        <taxon>Sordariomycetes</taxon>
        <taxon>Xylariomycetidae</taxon>
        <taxon>Amphisphaeriales</taxon>
        <taxon>Pseudomassariaceae</taxon>
        <taxon>Pseudomassariella</taxon>
    </lineage>
</organism>
<dbReference type="PROSITE" id="PS00463">
    <property type="entry name" value="ZN2_CY6_FUNGAL_1"/>
    <property type="match status" value="1"/>
</dbReference>
<dbReference type="RefSeq" id="XP_040711679.1">
    <property type="nucleotide sequence ID" value="XM_040865577.1"/>
</dbReference>
<dbReference type="CDD" id="cd12148">
    <property type="entry name" value="fungal_TF_MHR"/>
    <property type="match status" value="1"/>
</dbReference>
<evidence type="ECO:0000313" key="6">
    <source>
        <dbReference type="Proteomes" id="UP000193689"/>
    </source>
</evidence>
<dbReference type="InterPro" id="IPR036864">
    <property type="entry name" value="Zn2-C6_fun-type_DNA-bd_sf"/>
</dbReference>
<dbReference type="InParanoid" id="A0A1Y2DI07"/>
<dbReference type="InterPro" id="IPR007219">
    <property type="entry name" value="XnlR_reg_dom"/>
</dbReference>
<protein>
    <recommendedName>
        <fullName evidence="4">Zn(2)-C6 fungal-type domain-containing protein</fullName>
    </recommendedName>
</protein>
<evidence type="ECO:0000256" key="3">
    <source>
        <dbReference type="SAM" id="MobiDB-lite"/>
    </source>
</evidence>
<dbReference type="Proteomes" id="UP000193689">
    <property type="component" value="Unassembled WGS sequence"/>
</dbReference>
<dbReference type="GO" id="GO:0008270">
    <property type="term" value="F:zinc ion binding"/>
    <property type="evidence" value="ECO:0007669"/>
    <property type="project" value="InterPro"/>
</dbReference>
<dbReference type="GeneID" id="63781789"/>
<dbReference type="OrthoDB" id="39175at2759"/>
<proteinExistence type="predicted"/>
<reference evidence="5 6" key="1">
    <citation type="submission" date="2016-07" db="EMBL/GenBank/DDBJ databases">
        <title>Pervasive Adenine N6-methylation of Active Genes in Fungi.</title>
        <authorList>
            <consortium name="DOE Joint Genome Institute"/>
            <person name="Mondo S.J."/>
            <person name="Dannebaum R.O."/>
            <person name="Kuo R.C."/>
            <person name="Labutti K."/>
            <person name="Haridas S."/>
            <person name="Kuo A."/>
            <person name="Salamov A."/>
            <person name="Ahrendt S.R."/>
            <person name="Lipzen A."/>
            <person name="Sullivan W."/>
            <person name="Andreopoulos W.B."/>
            <person name="Clum A."/>
            <person name="Lindquist E."/>
            <person name="Daum C."/>
            <person name="Ramamoorthy G.K."/>
            <person name="Gryganskyi A."/>
            <person name="Culley D."/>
            <person name="Magnuson J.K."/>
            <person name="James T.Y."/>
            <person name="O'Malley M.A."/>
            <person name="Stajich J.E."/>
            <person name="Spatafora J.W."/>
            <person name="Visel A."/>
            <person name="Grigoriev I.V."/>
        </authorList>
    </citation>
    <scope>NUCLEOTIDE SEQUENCE [LARGE SCALE GENOMIC DNA]</scope>
    <source>
        <strain evidence="5 6">CBS 129021</strain>
    </source>
</reference>
<dbReference type="Gene3D" id="4.10.240.10">
    <property type="entry name" value="Zn(2)-C6 fungal-type DNA-binding domain"/>
    <property type="match status" value="1"/>
</dbReference>
<dbReference type="GO" id="GO:0006351">
    <property type="term" value="P:DNA-templated transcription"/>
    <property type="evidence" value="ECO:0007669"/>
    <property type="project" value="InterPro"/>
</dbReference>
<evidence type="ECO:0000313" key="5">
    <source>
        <dbReference type="EMBL" id="ORY58867.1"/>
    </source>
</evidence>
<dbReference type="SUPFAM" id="SSF57701">
    <property type="entry name" value="Zn2/Cys6 DNA-binding domain"/>
    <property type="match status" value="1"/>
</dbReference>
<feature type="region of interest" description="Disordered" evidence="3">
    <location>
        <begin position="93"/>
        <end position="112"/>
    </location>
</feature>
<evidence type="ECO:0000256" key="2">
    <source>
        <dbReference type="ARBA" id="ARBA00023242"/>
    </source>
</evidence>
<dbReference type="Pfam" id="PF00172">
    <property type="entry name" value="Zn_clus"/>
    <property type="match status" value="1"/>
</dbReference>
<keyword evidence="2" id="KW-0539">Nucleus</keyword>
<dbReference type="CDD" id="cd00067">
    <property type="entry name" value="GAL4"/>
    <property type="match status" value="1"/>
</dbReference>
<evidence type="ECO:0000256" key="1">
    <source>
        <dbReference type="ARBA" id="ARBA00022723"/>
    </source>
</evidence>
<feature type="domain" description="Zn(2)-C6 fungal-type" evidence="4">
    <location>
        <begin position="18"/>
        <end position="54"/>
    </location>
</feature>
<dbReference type="PANTHER" id="PTHR31668:SF30">
    <property type="entry name" value="ZN(II)2CYS6 TRANSCRIPTION FACTOR (EUROFUNG)"/>
    <property type="match status" value="1"/>
</dbReference>
<dbReference type="InterPro" id="IPR050797">
    <property type="entry name" value="Carb_Metab_Trans_Reg"/>
</dbReference>
<dbReference type="EMBL" id="MCFJ01000015">
    <property type="protein sequence ID" value="ORY58867.1"/>
    <property type="molecule type" value="Genomic_DNA"/>
</dbReference>
<dbReference type="PANTHER" id="PTHR31668">
    <property type="entry name" value="GLUCOSE TRANSPORT TRANSCRIPTION REGULATOR RGT1-RELATED-RELATED"/>
    <property type="match status" value="1"/>
</dbReference>